<protein>
    <recommendedName>
        <fullName evidence="5">F-box domain-containing protein</fullName>
    </recommendedName>
</protein>
<evidence type="ECO:0000256" key="1">
    <source>
        <dbReference type="SAM" id="Coils"/>
    </source>
</evidence>
<evidence type="ECO:0000313" key="3">
    <source>
        <dbReference type="EMBL" id="KAJ7644594.1"/>
    </source>
</evidence>
<accession>A0AAD7CC23</accession>
<keyword evidence="4" id="KW-1185">Reference proteome</keyword>
<dbReference type="Proteomes" id="UP001221142">
    <property type="component" value="Unassembled WGS sequence"/>
</dbReference>
<evidence type="ECO:0008006" key="5">
    <source>
        <dbReference type="Google" id="ProtNLM"/>
    </source>
</evidence>
<keyword evidence="1" id="KW-0175">Coiled coil</keyword>
<sequence>MIGAQLRACLAGVEERMADLEEQMTKLRTKMTLLKAEKQTIENDLGAIVCPKVSQHMIPTEIMSMIFMEVKHADDPRAVLDLFSVCSHWHNIVKNTCQLYTDLFCGQVDKLGTYAARAGTSLPLDLEFHLSSLSSTESQRLRDILLQHASQWATLTFFVSSWARLPSDLSADSFTRLTRLSLVSLSLAVAVDLPQLDAPRLQDLTLNCRSLGTGWQVQLRWAQITTLAVNDGISEWWEILAETPNLEQLYVSEDIKSDADDDDTPSIPILCLPRLRMLVFTGARDSRVRAGLLQYLTLPALETLKIPFRLLFADPLTLQPFFERSNCSIRILVVLMEFDHPPADAFDRSSNLSRVLLRYFSTVRKLTLQSATGEDMDMLFRCLGVPSSGFLPSLESLALLECRRRVPLYTVIEMLSARAGIADSASDEGTPSVKLTSFTLRYGAPGPASDDIARIVRNGLDVDIGSDFKWLDKDIDLKMIDVISRGEEDYDESDDEGLDEEPASGKEQDSGEEQESEHDSDSEDD</sequence>
<evidence type="ECO:0000256" key="2">
    <source>
        <dbReference type="SAM" id="MobiDB-lite"/>
    </source>
</evidence>
<name>A0AAD7CC23_9AGAR</name>
<proteinExistence type="predicted"/>
<feature type="region of interest" description="Disordered" evidence="2">
    <location>
        <begin position="486"/>
        <end position="525"/>
    </location>
</feature>
<organism evidence="3 4">
    <name type="scientific">Roridomyces roridus</name>
    <dbReference type="NCBI Taxonomy" id="1738132"/>
    <lineage>
        <taxon>Eukaryota</taxon>
        <taxon>Fungi</taxon>
        <taxon>Dikarya</taxon>
        <taxon>Basidiomycota</taxon>
        <taxon>Agaricomycotina</taxon>
        <taxon>Agaricomycetes</taxon>
        <taxon>Agaricomycetidae</taxon>
        <taxon>Agaricales</taxon>
        <taxon>Marasmiineae</taxon>
        <taxon>Mycenaceae</taxon>
        <taxon>Roridomyces</taxon>
    </lineage>
</organism>
<feature type="compositionally biased region" description="Acidic residues" evidence="2">
    <location>
        <begin position="488"/>
        <end position="502"/>
    </location>
</feature>
<dbReference type="EMBL" id="JARKIF010000003">
    <property type="protein sequence ID" value="KAJ7644594.1"/>
    <property type="molecule type" value="Genomic_DNA"/>
</dbReference>
<feature type="coiled-coil region" evidence="1">
    <location>
        <begin position="3"/>
        <end position="44"/>
    </location>
</feature>
<evidence type="ECO:0000313" key="4">
    <source>
        <dbReference type="Proteomes" id="UP001221142"/>
    </source>
</evidence>
<feature type="compositionally biased region" description="Acidic residues" evidence="2">
    <location>
        <begin position="510"/>
        <end position="525"/>
    </location>
</feature>
<gene>
    <name evidence="3" type="ORF">FB45DRAFT_1021353</name>
</gene>
<reference evidence="3" key="1">
    <citation type="submission" date="2023-03" db="EMBL/GenBank/DDBJ databases">
        <title>Massive genome expansion in bonnet fungi (Mycena s.s.) driven by repeated elements and novel gene families across ecological guilds.</title>
        <authorList>
            <consortium name="Lawrence Berkeley National Laboratory"/>
            <person name="Harder C.B."/>
            <person name="Miyauchi S."/>
            <person name="Viragh M."/>
            <person name="Kuo A."/>
            <person name="Thoen E."/>
            <person name="Andreopoulos B."/>
            <person name="Lu D."/>
            <person name="Skrede I."/>
            <person name="Drula E."/>
            <person name="Henrissat B."/>
            <person name="Morin E."/>
            <person name="Kohler A."/>
            <person name="Barry K."/>
            <person name="LaButti K."/>
            <person name="Morin E."/>
            <person name="Salamov A."/>
            <person name="Lipzen A."/>
            <person name="Mereny Z."/>
            <person name="Hegedus B."/>
            <person name="Baldrian P."/>
            <person name="Stursova M."/>
            <person name="Weitz H."/>
            <person name="Taylor A."/>
            <person name="Grigoriev I.V."/>
            <person name="Nagy L.G."/>
            <person name="Martin F."/>
            <person name="Kauserud H."/>
        </authorList>
    </citation>
    <scope>NUCLEOTIDE SEQUENCE</scope>
    <source>
        <strain evidence="3">9284</strain>
    </source>
</reference>
<comment type="caution">
    <text evidence="3">The sequence shown here is derived from an EMBL/GenBank/DDBJ whole genome shotgun (WGS) entry which is preliminary data.</text>
</comment>
<dbReference type="AlphaFoldDB" id="A0AAD7CC23"/>